<feature type="compositionally biased region" description="Acidic residues" evidence="1">
    <location>
        <begin position="249"/>
        <end position="260"/>
    </location>
</feature>
<evidence type="ECO:0000313" key="3">
    <source>
        <dbReference type="EMBL" id="CAF2155913.1"/>
    </source>
</evidence>
<dbReference type="Proteomes" id="UP000663887">
    <property type="component" value="Unassembled WGS sequence"/>
</dbReference>
<sequence>MNQDNSYTRHYTSKRKPIEHNEVYQVIVFPCDNSFSVVKAKQCTPSEQDGFMLVHSGGKKYVGFVLETGSFQMCTKAADLLSQKQHDEIESDYERGKEVVSSKDISSNVSEKKTFTSLTDVPFTIDISANDLNECSPRRTFPNLNLNHVVTPIRGKLLLILGIVGWQRTRNECCPTTTTSAFITCTDPQVMPLSSSTTDSNLILTQGTTTINSNSNSNVNVHKRSAIDSFSPLRKKKINKSKKVRKDDDESSADTQSDDENAARSIGPIRTPTFNGRRLVNGATTDSTNSKSMDNDNCSQSMEKKIDAIVGRSTEIRNYDEIFIQESSTNSKSLKQKTKPTNEDNDDTAFPSSLPFKPSENAASIDLLKVPGTKDKANLYVTSLIQLMYTMEELVALTPTDTYDDNRYKLIQAVRCKFKLTGDQLQQLFNEWLRGVFLAKRRVAVGKLKPL</sequence>
<reference evidence="2" key="1">
    <citation type="submission" date="2021-02" db="EMBL/GenBank/DDBJ databases">
        <authorList>
            <person name="Nowell W R."/>
        </authorList>
    </citation>
    <scope>NUCLEOTIDE SEQUENCE</scope>
</reference>
<comment type="caution">
    <text evidence="2">The sequence shown here is derived from an EMBL/GenBank/DDBJ whole genome shotgun (WGS) entry which is preliminary data.</text>
</comment>
<dbReference type="EMBL" id="CAJNRG010015572">
    <property type="protein sequence ID" value="CAF2173266.1"/>
    <property type="molecule type" value="Genomic_DNA"/>
</dbReference>
<dbReference type="Proteomes" id="UP000663856">
    <property type="component" value="Unassembled WGS sequence"/>
</dbReference>
<dbReference type="EMBL" id="CAJNRE010013835">
    <property type="protein sequence ID" value="CAF2122284.1"/>
    <property type="molecule type" value="Genomic_DNA"/>
</dbReference>
<dbReference type="AlphaFoldDB" id="A0A816W7V1"/>
<name>A0A816W7V1_9BILA</name>
<evidence type="ECO:0000313" key="4">
    <source>
        <dbReference type="EMBL" id="CAF2173266.1"/>
    </source>
</evidence>
<evidence type="ECO:0000313" key="2">
    <source>
        <dbReference type="EMBL" id="CAF2122284.1"/>
    </source>
</evidence>
<evidence type="ECO:0000256" key="1">
    <source>
        <dbReference type="SAM" id="MobiDB-lite"/>
    </source>
</evidence>
<gene>
    <name evidence="2" type="ORF">MBJ925_LOCUS26152</name>
    <name evidence="3" type="ORF">WKI299_LOCUS31272</name>
    <name evidence="4" type="ORF">XDN619_LOCUS31322</name>
</gene>
<organism evidence="2 5">
    <name type="scientific">Rotaria magnacalcarata</name>
    <dbReference type="NCBI Taxonomy" id="392030"/>
    <lineage>
        <taxon>Eukaryota</taxon>
        <taxon>Metazoa</taxon>
        <taxon>Spiralia</taxon>
        <taxon>Gnathifera</taxon>
        <taxon>Rotifera</taxon>
        <taxon>Eurotatoria</taxon>
        <taxon>Bdelloidea</taxon>
        <taxon>Philodinida</taxon>
        <taxon>Philodinidae</taxon>
        <taxon>Rotaria</taxon>
    </lineage>
</organism>
<accession>A0A816W7V1</accession>
<feature type="region of interest" description="Disordered" evidence="1">
    <location>
        <begin position="209"/>
        <end position="299"/>
    </location>
</feature>
<dbReference type="EMBL" id="CAJNRF010014226">
    <property type="protein sequence ID" value="CAF2155913.1"/>
    <property type="molecule type" value="Genomic_DNA"/>
</dbReference>
<evidence type="ECO:0000313" key="5">
    <source>
        <dbReference type="Proteomes" id="UP000663824"/>
    </source>
</evidence>
<proteinExistence type="predicted"/>
<dbReference type="Proteomes" id="UP000663824">
    <property type="component" value="Unassembled WGS sequence"/>
</dbReference>
<feature type="compositionally biased region" description="Basic residues" evidence="1">
    <location>
        <begin position="233"/>
        <end position="244"/>
    </location>
</feature>
<feature type="compositionally biased region" description="Polar residues" evidence="1">
    <location>
        <begin position="282"/>
        <end position="299"/>
    </location>
</feature>
<protein>
    <submittedName>
        <fullName evidence="2">Uncharacterized protein</fullName>
    </submittedName>
</protein>
<feature type="region of interest" description="Disordered" evidence="1">
    <location>
        <begin position="329"/>
        <end position="357"/>
    </location>
</feature>